<comment type="caution">
    <text evidence="1">The sequence shown here is derived from an EMBL/GenBank/DDBJ whole genome shotgun (WGS) entry which is preliminary data.</text>
</comment>
<proteinExistence type="predicted"/>
<dbReference type="PANTHER" id="PTHR13490:SF0">
    <property type="entry name" value="SMALL RIBOSOMAL SUBUNIT PROTEIN MS35"/>
    <property type="match status" value="1"/>
</dbReference>
<dbReference type="AlphaFoldDB" id="A0A6S7GRD2"/>
<name>A0A6S7GRD2_PARCT</name>
<dbReference type="GO" id="GO:0032543">
    <property type="term" value="P:mitochondrial translation"/>
    <property type="evidence" value="ECO:0007669"/>
    <property type="project" value="InterPro"/>
</dbReference>
<protein>
    <submittedName>
        <fullName evidence="1">28S ribosomal S35, mitochondrial isoform X1</fullName>
    </submittedName>
</protein>
<dbReference type="InterPro" id="IPR039848">
    <property type="entry name" value="Ribosomal_mS35_mt"/>
</dbReference>
<dbReference type="Proteomes" id="UP001152795">
    <property type="component" value="Unassembled WGS sequence"/>
</dbReference>
<feature type="non-terminal residue" evidence="1">
    <location>
        <position position="1"/>
    </location>
</feature>
<dbReference type="GO" id="GO:0003735">
    <property type="term" value="F:structural constituent of ribosome"/>
    <property type="evidence" value="ECO:0007669"/>
    <property type="project" value="InterPro"/>
</dbReference>
<dbReference type="EMBL" id="CACRXK020001126">
    <property type="protein sequence ID" value="CAB3987141.1"/>
    <property type="molecule type" value="Genomic_DNA"/>
</dbReference>
<accession>A0A6S7GRD2</accession>
<sequence length="143" mass="16530">MAANRVLFFRFKTAQYLGKNSLDFLCILRRFYAQNVASAVPQKPTEISQERAAPGNEQNKRKFRIRPKAERLDIDKVDWPSFYSTASSYNSWLVPLPLRMGRSRHNKVGGLPLRDMGNIELLKIPNFFHLTPPAIERHCEALK</sequence>
<evidence type="ECO:0000313" key="2">
    <source>
        <dbReference type="Proteomes" id="UP001152795"/>
    </source>
</evidence>
<gene>
    <name evidence="1" type="ORF">PACLA_8A086699</name>
</gene>
<evidence type="ECO:0000313" key="1">
    <source>
        <dbReference type="EMBL" id="CAB3987141.1"/>
    </source>
</evidence>
<dbReference type="PANTHER" id="PTHR13490">
    <property type="entry name" value="MITOCHONDRIAL 28S RIBOSOMAL PROTEIN S28"/>
    <property type="match status" value="1"/>
</dbReference>
<dbReference type="GO" id="GO:0005763">
    <property type="term" value="C:mitochondrial small ribosomal subunit"/>
    <property type="evidence" value="ECO:0007669"/>
    <property type="project" value="TreeGrafter"/>
</dbReference>
<organism evidence="1 2">
    <name type="scientific">Paramuricea clavata</name>
    <name type="common">Red gorgonian</name>
    <name type="synonym">Violescent sea-whip</name>
    <dbReference type="NCBI Taxonomy" id="317549"/>
    <lineage>
        <taxon>Eukaryota</taxon>
        <taxon>Metazoa</taxon>
        <taxon>Cnidaria</taxon>
        <taxon>Anthozoa</taxon>
        <taxon>Octocorallia</taxon>
        <taxon>Malacalcyonacea</taxon>
        <taxon>Plexauridae</taxon>
        <taxon>Paramuricea</taxon>
    </lineage>
</organism>
<keyword evidence="2" id="KW-1185">Reference proteome</keyword>
<reference evidence="1" key="1">
    <citation type="submission" date="2020-04" db="EMBL/GenBank/DDBJ databases">
        <authorList>
            <person name="Alioto T."/>
            <person name="Alioto T."/>
            <person name="Gomez Garrido J."/>
        </authorList>
    </citation>
    <scope>NUCLEOTIDE SEQUENCE</scope>
    <source>
        <strain evidence="1">A484AB</strain>
    </source>
</reference>
<dbReference type="OrthoDB" id="283424at2759"/>